<accession>A0A0D0EA36</accession>
<evidence type="ECO:0000256" key="1">
    <source>
        <dbReference type="SAM" id="MobiDB-lite"/>
    </source>
</evidence>
<name>A0A0D0EA36_9AGAM</name>
<dbReference type="STRING" id="930991.A0A0D0EA36"/>
<dbReference type="Proteomes" id="UP000054538">
    <property type="component" value="Unassembled WGS sequence"/>
</dbReference>
<proteinExistence type="predicted"/>
<dbReference type="EMBL" id="KN824992">
    <property type="protein sequence ID" value="KIK96325.1"/>
    <property type="molecule type" value="Genomic_DNA"/>
</dbReference>
<protein>
    <submittedName>
        <fullName evidence="2">Uncharacterized protein</fullName>
    </submittedName>
</protein>
<feature type="region of interest" description="Disordered" evidence="1">
    <location>
        <begin position="302"/>
        <end position="326"/>
    </location>
</feature>
<evidence type="ECO:0000313" key="3">
    <source>
        <dbReference type="Proteomes" id="UP000054538"/>
    </source>
</evidence>
<gene>
    <name evidence="2" type="ORF">PAXRUDRAFT_826087</name>
</gene>
<dbReference type="Gene3D" id="2.40.50.140">
    <property type="entry name" value="Nucleic acid-binding proteins"/>
    <property type="match status" value="1"/>
</dbReference>
<dbReference type="HOGENOM" id="CLU_644203_0_0_1"/>
<dbReference type="InParanoid" id="A0A0D0EA36"/>
<dbReference type="InterPro" id="IPR012340">
    <property type="entry name" value="NA-bd_OB-fold"/>
</dbReference>
<dbReference type="SUPFAM" id="SSF50249">
    <property type="entry name" value="Nucleic acid-binding proteins"/>
    <property type="match status" value="1"/>
</dbReference>
<sequence>MDYRKCMCLDPIDHTTDRHHASWSPSAMSLEDDEPILTVPWVPEKSEGWKKVLRPAMISHVLQAQASPIFDDKCLVIEGRGFGKVTVVAHVTGVEIKAASSIYTLEDGTGRIRATKTFDSILHELSQKTEDEEITQSLALEHTYVEAIGAPRRLGSWTGLELQSIHPVDNYHQVMYHILNVIYTNVLVEQHVAPYNPDAESRPEEDMALCMDIGEANLASPRPIIPPPHADDGTSLGWIMSSPPSTPVPGPATIEKGKERALSHESPEPLFDEERHSTAPAAFLLEPLPMVADYGSTIANVQTTPSTRDSRNPYAMIDSESTPVRGPIDRVMPSDTIFPNMFTPRKRDRYAELHPLARAVIDYMRHVRRASDGKDQCISTTEIRQAVCTSYGYMEEQFNLTIQELLSEAYITSPLDDGFVVITPRR</sequence>
<dbReference type="AlphaFoldDB" id="A0A0D0EA36"/>
<reference evidence="2 3" key="1">
    <citation type="submission" date="2014-04" db="EMBL/GenBank/DDBJ databases">
        <authorList>
            <consortium name="DOE Joint Genome Institute"/>
            <person name="Kuo A."/>
            <person name="Kohler A."/>
            <person name="Jargeat P."/>
            <person name="Nagy L.G."/>
            <person name="Floudas D."/>
            <person name="Copeland A."/>
            <person name="Barry K.W."/>
            <person name="Cichocki N."/>
            <person name="Veneault-Fourrey C."/>
            <person name="LaButti K."/>
            <person name="Lindquist E.A."/>
            <person name="Lipzen A."/>
            <person name="Lundell T."/>
            <person name="Morin E."/>
            <person name="Murat C."/>
            <person name="Sun H."/>
            <person name="Tunlid A."/>
            <person name="Henrissat B."/>
            <person name="Grigoriev I.V."/>
            <person name="Hibbett D.S."/>
            <person name="Martin F."/>
            <person name="Nordberg H.P."/>
            <person name="Cantor M.N."/>
            <person name="Hua S.X."/>
        </authorList>
    </citation>
    <scope>NUCLEOTIDE SEQUENCE [LARGE SCALE GENOMIC DNA]</scope>
    <source>
        <strain evidence="2 3">Ve08.2h10</strain>
    </source>
</reference>
<keyword evidence="3" id="KW-1185">Reference proteome</keyword>
<organism evidence="2 3">
    <name type="scientific">Paxillus rubicundulus Ve08.2h10</name>
    <dbReference type="NCBI Taxonomy" id="930991"/>
    <lineage>
        <taxon>Eukaryota</taxon>
        <taxon>Fungi</taxon>
        <taxon>Dikarya</taxon>
        <taxon>Basidiomycota</taxon>
        <taxon>Agaricomycotina</taxon>
        <taxon>Agaricomycetes</taxon>
        <taxon>Agaricomycetidae</taxon>
        <taxon>Boletales</taxon>
        <taxon>Paxilineae</taxon>
        <taxon>Paxillaceae</taxon>
        <taxon>Paxillus</taxon>
    </lineage>
</organism>
<reference evidence="3" key="2">
    <citation type="submission" date="2015-01" db="EMBL/GenBank/DDBJ databases">
        <title>Evolutionary Origins and Diversification of the Mycorrhizal Mutualists.</title>
        <authorList>
            <consortium name="DOE Joint Genome Institute"/>
            <consortium name="Mycorrhizal Genomics Consortium"/>
            <person name="Kohler A."/>
            <person name="Kuo A."/>
            <person name="Nagy L.G."/>
            <person name="Floudas D."/>
            <person name="Copeland A."/>
            <person name="Barry K.W."/>
            <person name="Cichocki N."/>
            <person name="Veneault-Fourrey C."/>
            <person name="LaButti K."/>
            <person name="Lindquist E.A."/>
            <person name="Lipzen A."/>
            <person name="Lundell T."/>
            <person name="Morin E."/>
            <person name="Murat C."/>
            <person name="Riley R."/>
            <person name="Ohm R."/>
            <person name="Sun H."/>
            <person name="Tunlid A."/>
            <person name="Henrissat B."/>
            <person name="Grigoriev I.V."/>
            <person name="Hibbett D.S."/>
            <person name="Martin F."/>
        </authorList>
    </citation>
    <scope>NUCLEOTIDE SEQUENCE [LARGE SCALE GENOMIC DNA]</scope>
    <source>
        <strain evidence="3">Ve08.2h10</strain>
    </source>
</reference>
<dbReference type="OrthoDB" id="25571at2759"/>
<evidence type="ECO:0000313" key="2">
    <source>
        <dbReference type="EMBL" id="KIK96325.1"/>
    </source>
</evidence>